<dbReference type="EMBL" id="FNAI01000002">
    <property type="protein sequence ID" value="SDD82084.1"/>
    <property type="molecule type" value="Genomic_DNA"/>
</dbReference>
<accession>A0A1G6XV32</accession>
<keyword evidence="2" id="KW-1185">Reference proteome</keyword>
<gene>
    <name evidence="1" type="ORF">SAMN05216464_102679</name>
</gene>
<protein>
    <submittedName>
        <fullName evidence="1">Uncharacterized protein</fullName>
    </submittedName>
</protein>
<dbReference type="OrthoDB" id="798847at2"/>
<dbReference type="AlphaFoldDB" id="A0A1G6XV32"/>
<organism evidence="1 2">
    <name type="scientific">Mucilaginibacter pineti</name>
    <dbReference type="NCBI Taxonomy" id="1391627"/>
    <lineage>
        <taxon>Bacteria</taxon>
        <taxon>Pseudomonadati</taxon>
        <taxon>Bacteroidota</taxon>
        <taxon>Sphingobacteriia</taxon>
        <taxon>Sphingobacteriales</taxon>
        <taxon>Sphingobacteriaceae</taxon>
        <taxon>Mucilaginibacter</taxon>
    </lineage>
</organism>
<evidence type="ECO:0000313" key="1">
    <source>
        <dbReference type="EMBL" id="SDD82084.1"/>
    </source>
</evidence>
<sequence length="86" mass="9298">MKTFTILAVTGGLYLSSLYLNKPLNDNQSRNTISRHCTAKCCKDKCSKPVVKNGGDNAETANPAMGMLLQMASCTFQAIVSWNPLA</sequence>
<dbReference type="RefSeq" id="WP_091147139.1">
    <property type="nucleotide sequence ID" value="NZ_FNAI01000002.1"/>
</dbReference>
<name>A0A1G6XV32_9SPHI</name>
<dbReference type="Proteomes" id="UP000199072">
    <property type="component" value="Unassembled WGS sequence"/>
</dbReference>
<proteinExistence type="predicted"/>
<reference evidence="1 2" key="1">
    <citation type="submission" date="2016-10" db="EMBL/GenBank/DDBJ databases">
        <authorList>
            <person name="de Groot N.N."/>
        </authorList>
    </citation>
    <scope>NUCLEOTIDE SEQUENCE [LARGE SCALE GENOMIC DNA]</scope>
    <source>
        <strain evidence="1 2">47C3B</strain>
    </source>
</reference>
<evidence type="ECO:0000313" key="2">
    <source>
        <dbReference type="Proteomes" id="UP000199072"/>
    </source>
</evidence>